<feature type="compositionally biased region" description="Polar residues" evidence="1">
    <location>
        <begin position="1114"/>
        <end position="1123"/>
    </location>
</feature>
<feature type="compositionally biased region" description="Pro residues" evidence="1">
    <location>
        <begin position="1055"/>
        <end position="1070"/>
    </location>
</feature>
<feature type="region of interest" description="Disordered" evidence="1">
    <location>
        <begin position="1222"/>
        <end position="1492"/>
    </location>
</feature>
<dbReference type="InterPro" id="IPR000048">
    <property type="entry name" value="IQ_motif_EF-hand-BS"/>
</dbReference>
<feature type="compositionally biased region" description="Basic and acidic residues" evidence="1">
    <location>
        <begin position="954"/>
        <end position="966"/>
    </location>
</feature>
<feature type="region of interest" description="Disordered" evidence="1">
    <location>
        <begin position="120"/>
        <end position="191"/>
    </location>
</feature>
<feature type="compositionally biased region" description="Low complexity" evidence="1">
    <location>
        <begin position="1404"/>
        <end position="1432"/>
    </location>
</feature>
<keyword evidence="3" id="KW-1185">Reference proteome</keyword>
<feature type="compositionally biased region" description="Pro residues" evidence="1">
    <location>
        <begin position="1300"/>
        <end position="1310"/>
    </location>
</feature>
<dbReference type="Pfam" id="PF00612">
    <property type="entry name" value="IQ"/>
    <property type="match status" value="1"/>
</dbReference>
<feature type="compositionally biased region" description="Low complexity" evidence="1">
    <location>
        <begin position="1255"/>
        <end position="1276"/>
    </location>
</feature>
<protein>
    <submittedName>
        <fullName evidence="2">Uncharacterized protein</fullName>
    </submittedName>
</protein>
<feature type="compositionally biased region" description="Basic and acidic residues" evidence="1">
    <location>
        <begin position="450"/>
        <end position="462"/>
    </location>
</feature>
<feature type="compositionally biased region" description="Basic and acidic residues" evidence="1">
    <location>
        <begin position="629"/>
        <end position="649"/>
    </location>
</feature>
<feature type="compositionally biased region" description="Low complexity" evidence="1">
    <location>
        <begin position="996"/>
        <end position="1008"/>
    </location>
</feature>
<evidence type="ECO:0000313" key="2">
    <source>
        <dbReference type="EMBL" id="CAK0859146.1"/>
    </source>
</evidence>
<feature type="region of interest" description="Disordered" evidence="1">
    <location>
        <begin position="55"/>
        <end position="97"/>
    </location>
</feature>
<gene>
    <name evidence="2" type="ORF">PCOR1329_LOCUS48593</name>
</gene>
<feature type="compositionally biased region" description="Low complexity" evidence="1">
    <location>
        <begin position="1375"/>
        <end position="1391"/>
    </location>
</feature>
<feature type="compositionally biased region" description="Low complexity" evidence="1">
    <location>
        <begin position="619"/>
        <end position="628"/>
    </location>
</feature>
<accession>A0ABN9UHL6</accession>
<dbReference type="Proteomes" id="UP001189429">
    <property type="component" value="Unassembled WGS sequence"/>
</dbReference>
<feature type="compositionally biased region" description="Low complexity" evidence="1">
    <location>
        <begin position="1045"/>
        <end position="1054"/>
    </location>
</feature>
<feature type="compositionally biased region" description="Basic and acidic residues" evidence="1">
    <location>
        <begin position="881"/>
        <end position="896"/>
    </location>
</feature>
<feature type="compositionally biased region" description="Pro residues" evidence="1">
    <location>
        <begin position="1"/>
        <end position="16"/>
    </location>
</feature>
<feature type="compositionally biased region" description="Low complexity" evidence="1">
    <location>
        <begin position="404"/>
        <end position="433"/>
    </location>
</feature>
<feature type="compositionally biased region" description="Low complexity" evidence="1">
    <location>
        <begin position="124"/>
        <end position="183"/>
    </location>
</feature>
<feature type="compositionally biased region" description="Basic and acidic residues" evidence="1">
    <location>
        <begin position="669"/>
        <end position="683"/>
    </location>
</feature>
<comment type="caution">
    <text evidence="2">The sequence shown here is derived from an EMBL/GenBank/DDBJ whole genome shotgun (WGS) entry which is preliminary data.</text>
</comment>
<feature type="region of interest" description="Disordered" evidence="1">
    <location>
        <begin position="227"/>
        <end position="271"/>
    </location>
</feature>
<feature type="compositionally biased region" description="Low complexity" evidence="1">
    <location>
        <begin position="1340"/>
        <end position="1367"/>
    </location>
</feature>
<feature type="region of interest" description="Disordered" evidence="1">
    <location>
        <begin position="286"/>
        <end position="512"/>
    </location>
</feature>
<dbReference type="PROSITE" id="PS50096">
    <property type="entry name" value="IQ"/>
    <property type="match status" value="2"/>
</dbReference>
<feature type="compositionally biased region" description="Low complexity" evidence="1">
    <location>
        <begin position="1289"/>
        <end position="1299"/>
    </location>
</feature>
<feature type="region of interest" description="Disordered" evidence="1">
    <location>
        <begin position="1"/>
        <end position="23"/>
    </location>
</feature>
<feature type="compositionally biased region" description="Low complexity" evidence="1">
    <location>
        <begin position="291"/>
        <end position="328"/>
    </location>
</feature>
<feature type="compositionally biased region" description="Basic and acidic residues" evidence="1">
    <location>
        <begin position="811"/>
        <end position="825"/>
    </location>
</feature>
<feature type="compositionally biased region" description="Basic and acidic residues" evidence="1">
    <location>
        <begin position="537"/>
        <end position="552"/>
    </location>
</feature>
<sequence length="1492" mass="150607">MRPASPKPASPRPPASPRAAGDRVQMECPKCGYCVPQWLNDKAHCLKCQACLRKREAGSQGPGVAVHAERRQVGESSTYKAAASDARESEGGPCSMSPTGVHQYKFGKCTHCQAAEPARPKPQGAAKLAASGPAGAAARNGRGRQGSPAPSAGGAPPASPKSRGSSICSEAEAAAPGGPTGDAAAKHADRADRVQMECPTCGYKCTPQWLNDSAHCLKCQAVLRRREAGSKGPGVAVHAERRQVGEASTHKAAASDSREAEGGPCSKSPTGVHQYRFGKCSHCRAAEPARPRAPGVARLAAPGPAGAARSGRGRAMSPAAGAGGASPRCGSLFSRSASPGARGTSASPAPPEARGHARRRSPSASQPRQQPPPLGAAAARPTSGQGPPAPGAAEAEPTGIASRKPLAPGAAEAEPPGARKPPAAGAAEAKPPGSQAPPAPSAAKATAPGVEKEDHAALERARIQLQAAWRGSLARRELRAQRDKDAAAREPSAAGPRAALVGPPGAATAARDEEDLAAVEVAATRLQAARRGELARRELGTMGARQDEEEHRHGSRAGVEGVPTIRIARRATEAHGAAGPEEDAESEGDSPAVGLAEGTAAAQPEARRDDLLSQKPPVSASSEAAEAAARSRAEEGRRRRSLHARESLAEGRQAPANDALEAPRATTGRAEEARRRVTPDSRAPDGGSGAEGRSEVAARALPVRGGGGGEGAEGAARSQPGPGRQAPASEALGAPATPGRAEEARRRVTPDSRAPDGGSGAEGRSEVAARALPVRGGGGGEGAEGAARSQPGPGRQAPASEALGAPATPGRAEEARRRVTPDSRAPDGGSGAEGRSEVAARALPVRGGGGGEGAEGAARSQPGPGRQAPASEALGAPATPGREEEARRRVTPDSRAPDGGSGAEGRSEVAARALPVRGGGGGEGAEGAARSQPGPGRQAPASDALGAPGATPGRDSDEARRRRGTPDGEAYDGASTPSACGGSAPPTGQVDGARQGAIAHHAADGHAASPTRRSPLEATLDREISPPYLTLDERLEWYRSRRGGRAPSTSTSPRRPGPPASPSTCGPPPSFQQASSRVEGISRMRARLAWGQPANDPPSLAADPWRPQGASALGQRTSPSVSPRLQGASAWGQTTSPDESPRLQAASAGDKPAPADVSPWLRPASAWGQPAPPEVPPHLQAASAWGQPASFDVSPRLQAASAWGQPASLDVSPRLQAAPIWGQPASLDASPRLQAAQTWGPQAPPDVSSQRLQGLSAASSTASPRPLAPRPSAQQADAGPSGPWAWLDAQAAQGAGSPPAQRPGSPPWRDPPLGLGDGRQADGPGRSWALGATAPKEGVAASGWSAALSASTAAPSASSPWPSRAGSQPAWRAEGTPAPAASGPWPSGGWAQQPESPPSRTACSSRDTPRSAARASRTSTRGCGAGPRARCGARAEPRSRHPASSSLRLPPSSPRALCHPSAAVSPSEGARPFLSRTPTPQERALPPHPPPL</sequence>
<organism evidence="2 3">
    <name type="scientific">Prorocentrum cordatum</name>
    <dbReference type="NCBI Taxonomy" id="2364126"/>
    <lineage>
        <taxon>Eukaryota</taxon>
        <taxon>Sar</taxon>
        <taxon>Alveolata</taxon>
        <taxon>Dinophyceae</taxon>
        <taxon>Prorocentrales</taxon>
        <taxon>Prorocentraceae</taxon>
        <taxon>Prorocentrum</taxon>
    </lineage>
</organism>
<proteinExistence type="predicted"/>
<reference evidence="2" key="1">
    <citation type="submission" date="2023-10" db="EMBL/GenBank/DDBJ databases">
        <authorList>
            <person name="Chen Y."/>
            <person name="Shah S."/>
            <person name="Dougan E. K."/>
            <person name="Thang M."/>
            <person name="Chan C."/>
        </authorList>
    </citation>
    <scope>NUCLEOTIDE SEQUENCE [LARGE SCALE GENOMIC DNA]</scope>
</reference>
<feature type="region of interest" description="Disordered" evidence="1">
    <location>
        <begin position="537"/>
        <end position="1187"/>
    </location>
</feature>
<evidence type="ECO:0000313" key="3">
    <source>
        <dbReference type="Proteomes" id="UP001189429"/>
    </source>
</evidence>
<evidence type="ECO:0000256" key="1">
    <source>
        <dbReference type="SAM" id="MobiDB-lite"/>
    </source>
</evidence>
<dbReference type="SMART" id="SM00015">
    <property type="entry name" value="IQ"/>
    <property type="match status" value="2"/>
</dbReference>
<dbReference type="EMBL" id="CAUYUJ010015871">
    <property type="protein sequence ID" value="CAK0859146.1"/>
    <property type="molecule type" value="Genomic_DNA"/>
</dbReference>
<feature type="compositionally biased region" description="Basic and acidic residues" evidence="1">
    <location>
        <begin position="740"/>
        <end position="754"/>
    </location>
</feature>
<feature type="compositionally biased region" description="Low complexity" evidence="1">
    <location>
        <begin position="1442"/>
        <end position="1457"/>
    </location>
</feature>
<dbReference type="CDD" id="cd23767">
    <property type="entry name" value="IQCD"/>
    <property type="match status" value="1"/>
</dbReference>
<feature type="compositionally biased region" description="Basic and acidic residues" evidence="1">
    <location>
        <begin position="474"/>
        <end position="488"/>
    </location>
</feature>
<name>A0ABN9UHL6_9DINO</name>